<sequence>MMSSIFTALYRSPFSLKSQKQEGVKMRMREGSEPKSFPNFLTFCATPKTVQSVPALNLCLKMGSHALMNHKLKGQ</sequence>
<keyword evidence="2" id="KW-1185">Reference proteome</keyword>
<comment type="caution">
    <text evidence="1">The sequence shown here is derived from an EMBL/GenBank/DDBJ whole genome shotgun (WGS) entry which is preliminary data.</text>
</comment>
<name>A0A8J8NZZ4_HALGN</name>
<proteinExistence type="predicted"/>
<organism evidence="1 2">
    <name type="scientific">Halteria grandinella</name>
    <dbReference type="NCBI Taxonomy" id="5974"/>
    <lineage>
        <taxon>Eukaryota</taxon>
        <taxon>Sar</taxon>
        <taxon>Alveolata</taxon>
        <taxon>Ciliophora</taxon>
        <taxon>Intramacronucleata</taxon>
        <taxon>Spirotrichea</taxon>
        <taxon>Stichotrichia</taxon>
        <taxon>Sporadotrichida</taxon>
        <taxon>Halteriidae</taxon>
        <taxon>Halteria</taxon>
    </lineage>
</organism>
<dbReference type="Proteomes" id="UP000785679">
    <property type="component" value="Unassembled WGS sequence"/>
</dbReference>
<dbReference type="EMBL" id="RRYP01003811">
    <property type="protein sequence ID" value="TNV83460.1"/>
    <property type="molecule type" value="Genomic_DNA"/>
</dbReference>
<gene>
    <name evidence="1" type="ORF">FGO68_gene13740</name>
</gene>
<dbReference type="AlphaFoldDB" id="A0A8J8NZZ4"/>
<evidence type="ECO:0000313" key="1">
    <source>
        <dbReference type="EMBL" id="TNV83460.1"/>
    </source>
</evidence>
<evidence type="ECO:0000313" key="2">
    <source>
        <dbReference type="Proteomes" id="UP000785679"/>
    </source>
</evidence>
<reference evidence="1" key="1">
    <citation type="submission" date="2019-06" db="EMBL/GenBank/DDBJ databases">
        <authorList>
            <person name="Zheng W."/>
        </authorList>
    </citation>
    <scope>NUCLEOTIDE SEQUENCE</scope>
    <source>
        <strain evidence="1">QDHG01</strain>
    </source>
</reference>
<accession>A0A8J8NZZ4</accession>
<protein>
    <submittedName>
        <fullName evidence="1">Uncharacterized protein</fullName>
    </submittedName>
</protein>